<dbReference type="GO" id="GO:0004494">
    <property type="term" value="F:methylmalonyl-CoA mutase activity"/>
    <property type="evidence" value="ECO:0007669"/>
    <property type="project" value="UniProtKB-EC"/>
</dbReference>
<dbReference type="InterPro" id="IPR036724">
    <property type="entry name" value="Cobalamin-bd_sf"/>
</dbReference>
<dbReference type="PANTHER" id="PTHR48101:SF1">
    <property type="entry name" value="METHYLMALONYL-COA MUTASE, LARGE SUBUNIT"/>
    <property type="match status" value="1"/>
</dbReference>
<dbReference type="SUPFAM" id="SSF51703">
    <property type="entry name" value="Cobalamin (vitamin B12)-dependent enzymes"/>
    <property type="match status" value="1"/>
</dbReference>
<comment type="caution">
    <text evidence="7">The sequence shown here is derived from an EMBL/GenBank/DDBJ whole genome shotgun (WGS) entry which is preliminary data.</text>
</comment>
<name>M7N290_9BACT</name>
<dbReference type="EC" id="5.4.99.2" evidence="7"/>
<evidence type="ECO:0000256" key="4">
    <source>
        <dbReference type="ARBA" id="ARBA00023235"/>
    </source>
</evidence>
<sequence>MHLLFSDFDPTPKQAWEKQLAQELKGKPLDSLRWTLPEGFSLDPYYTADDLTSAPLGVPASSQGDARPGEARPGEARQWTNMQLLLVKDVAQANAQALEALNGGATGLYFDLTPHARVADMPAFVNRLLQGVLLEHCAVAFRVQEFGAELIEAYLQLVMAQGLAPGQLQGFLVQDPLGRLPELGLMDNDNMASLERAVLATRRYPHFKGLMLDSRIFHNSGASASQELACLLSLTVEYLHRLTDRGISPQEAFESLGYSVSLGSRYFVEIAKLRALRLLVGQIAGAYGVEGFRPEQLFVHAQTGRWSKSRLDSNTNLLRNTTEAMSGILGGCNALSIVPHDALLKQPDAFSLRMARNVSTILQEEAYLGKVQDPVAGAYYPEILTQKLVQESWRLFLELEKEGGYAKVVESGSLHDRINAIRIQRLEAISTRRQRVVGVNAYSNPAEALCLPQAEAPGKVTKRLLRQQGQADAIEDLRCRTEGFRQREGRLPLAVLLQWGDPLLRSARASFATDFLGIAGIQSMPILFNRQQEAVALRLGELQPDIVVLCAADDDYNQQAISIADSVRQQFGGVLLVAGNPELLAPDVKQAALDGFIHLKSNAVALLTEVQDQIFASHEA</sequence>
<proteinExistence type="inferred from homology"/>
<organism evidence="7 8">
    <name type="scientific">Cesiribacter andamanensis AMV16</name>
    <dbReference type="NCBI Taxonomy" id="1279009"/>
    <lineage>
        <taxon>Bacteria</taxon>
        <taxon>Pseudomonadati</taxon>
        <taxon>Bacteroidota</taxon>
        <taxon>Cytophagia</taxon>
        <taxon>Cytophagales</taxon>
        <taxon>Cesiribacteraceae</taxon>
        <taxon>Cesiribacter</taxon>
    </lineage>
</organism>
<feature type="domain" description="Methylmalonyl-CoA mutase alpha/beta chain catalytic" evidence="6">
    <location>
        <begin position="125"/>
        <end position="447"/>
    </location>
</feature>
<protein>
    <submittedName>
        <fullName evidence="7">Methylmalonyl-CoA mutase small subunit</fullName>
        <ecNumber evidence="7">5.4.99.2</ecNumber>
    </submittedName>
</protein>
<evidence type="ECO:0000313" key="7">
    <source>
        <dbReference type="EMBL" id="EMR01321.1"/>
    </source>
</evidence>
<dbReference type="SUPFAM" id="SSF52242">
    <property type="entry name" value="Cobalamin (vitamin B12)-binding domain"/>
    <property type="match status" value="1"/>
</dbReference>
<dbReference type="RefSeq" id="WP_009196930.1">
    <property type="nucleotide sequence ID" value="NZ_AODQ01000125.1"/>
</dbReference>
<reference evidence="7 8" key="1">
    <citation type="journal article" date="2013" name="Genome Announc.">
        <title>Draft Genome Sequence of Cesiribacter andamanensis Strain AMV16T, Isolated from a Soil Sample from a Mud Volcano in the Andaman Islands, India.</title>
        <authorList>
            <person name="Shivaji S."/>
            <person name="Ara S."/>
            <person name="Begum Z."/>
            <person name="Srinivas T.N."/>
            <person name="Singh A."/>
            <person name="Kumar Pinnaka A."/>
        </authorList>
    </citation>
    <scope>NUCLEOTIDE SEQUENCE [LARGE SCALE GENOMIC DNA]</scope>
    <source>
        <strain evidence="7 8">AMV16</strain>
    </source>
</reference>
<keyword evidence="4 7" id="KW-0413">Isomerase</keyword>
<dbReference type="PATRIC" id="fig|1279009.4.peg.3594"/>
<evidence type="ECO:0000313" key="8">
    <source>
        <dbReference type="Proteomes" id="UP000011910"/>
    </source>
</evidence>
<accession>M7N290</accession>
<dbReference type="Proteomes" id="UP000011910">
    <property type="component" value="Unassembled WGS sequence"/>
</dbReference>
<dbReference type="Pfam" id="PF01642">
    <property type="entry name" value="MM_CoA_mutase"/>
    <property type="match status" value="1"/>
</dbReference>
<dbReference type="Gene3D" id="3.40.50.280">
    <property type="entry name" value="Cobalamin-binding domain"/>
    <property type="match status" value="1"/>
</dbReference>
<dbReference type="PANTHER" id="PTHR48101">
    <property type="entry name" value="METHYLMALONYL-COA MUTASE, MITOCHONDRIAL-RELATED"/>
    <property type="match status" value="1"/>
</dbReference>
<dbReference type="OrthoDB" id="9762378at2"/>
<dbReference type="eggNOG" id="COG1884">
    <property type="taxonomic scope" value="Bacteria"/>
</dbReference>
<keyword evidence="3" id="KW-0846">Cobalamin</keyword>
<dbReference type="GO" id="GO:0046872">
    <property type="term" value="F:metal ion binding"/>
    <property type="evidence" value="ECO:0007669"/>
    <property type="project" value="InterPro"/>
</dbReference>
<dbReference type="AlphaFoldDB" id="M7N290"/>
<comment type="cofactor">
    <cofactor evidence="1">
        <name>adenosylcob(III)alamin</name>
        <dbReference type="ChEBI" id="CHEBI:18408"/>
    </cofactor>
</comment>
<keyword evidence="5" id="KW-0170">Cobalt</keyword>
<comment type="similarity">
    <text evidence="2">Belongs to the methylmalonyl-CoA mutase family.</text>
</comment>
<dbReference type="STRING" id="1279009.ADICEAN_03549"/>
<evidence type="ECO:0000256" key="5">
    <source>
        <dbReference type="ARBA" id="ARBA00023285"/>
    </source>
</evidence>
<evidence type="ECO:0000256" key="2">
    <source>
        <dbReference type="ARBA" id="ARBA00008465"/>
    </source>
</evidence>
<evidence type="ECO:0000256" key="3">
    <source>
        <dbReference type="ARBA" id="ARBA00022628"/>
    </source>
</evidence>
<dbReference type="Gene3D" id="3.20.20.240">
    <property type="entry name" value="Methylmalonyl-CoA mutase"/>
    <property type="match status" value="1"/>
</dbReference>
<dbReference type="InterPro" id="IPR016176">
    <property type="entry name" value="Cbl-dep_enz_cat"/>
</dbReference>
<gene>
    <name evidence="7" type="primary">mutA</name>
    <name evidence="7" type="ORF">ADICEAN_03549</name>
</gene>
<keyword evidence="8" id="KW-1185">Reference proteome</keyword>
<dbReference type="InterPro" id="IPR006099">
    <property type="entry name" value="MeMalonylCoA_mutase_a/b_cat"/>
</dbReference>
<evidence type="ECO:0000256" key="1">
    <source>
        <dbReference type="ARBA" id="ARBA00001922"/>
    </source>
</evidence>
<dbReference type="EMBL" id="AODQ01000125">
    <property type="protein sequence ID" value="EMR01321.1"/>
    <property type="molecule type" value="Genomic_DNA"/>
</dbReference>
<evidence type="ECO:0000259" key="6">
    <source>
        <dbReference type="Pfam" id="PF01642"/>
    </source>
</evidence>
<dbReference type="GO" id="GO:0031419">
    <property type="term" value="F:cobalamin binding"/>
    <property type="evidence" value="ECO:0007669"/>
    <property type="project" value="UniProtKB-KW"/>
</dbReference>